<comment type="function">
    <text evidence="5">Assembles a suppression complex (suppresome) by tethering SIRT1 and MDM2 to regulate composite modifications of p53/TP53. Confers both deacetylation-mediated functional inactivation, by SIRT1, and ubiquitination-dependent degradation, by MDM2, of p53/TP53, promoting a proliferative and cell survival behaviors. May play a role in the regulation of spermatogenesis.</text>
</comment>
<evidence type="ECO:0000256" key="2">
    <source>
        <dbReference type="ARBA" id="ARBA00022737"/>
    </source>
</evidence>
<protein>
    <recommendedName>
        <fullName evidence="4">MORN repeat-containing protein 3</fullName>
    </recommendedName>
</protein>
<evidence type="ECO:0000256" key="3">
    <source>
        <dbReference type="ARBA" id="ARBA00023329"/>
    </source>
</evidence>
<dbReference type="SMART" id="SM00698">
    <property type="entry name" value="MORN"/>
    <property type="match status" value="6"/>
</dbReference>
<dbReference type="InterPro" id="IPR052472">
    <property type="entry name" value="MORN3"/>
</dbReference>
<dbReference type="AlphaFoldDB" id="A0A7R8VJP5"/>
<organism evidence="6">
    <name type="scientific">Timema douglasi</name>
    <name type="common">Walking stick</name>
    <dbReference type="NCBI Taxonomy" id="61478"/>
    <lineage>
        <taxon>Eukaryota</taxon>
        <taxon>Metazoa</taxon>
        <taxon>Ecdysozoa</taxon>
        <taxon>Arthropoda</taxon>
        <taxon>Hexapoda</taxon>
        <taxon>Insecta</taxon>
        <taxon>Pterygota</taxon>
        <taxon>Neoptera</taxon>
        <taxon>Polyneoptera</taxon>
        <taxon>Phasmatodea</taxon>
        <taxon>Timematodea</taxon>
        <taxon>Timematoidea</taxon>
        <taxon>Timematidae</taxon>
        <taxon>Timema</taxon>
    </lineage>
</organism>
<proteinExistence type="predicted"/>
<evidence type="ECO:0000313" key="6">
    <source>
        <dbReference type="EMBL" id="CAD7199830.1"/>
    </source>
</evidence>
<dbReference type="Pfam" id="PF02493">
    <property type="entry name" value="MORN"/>
    <property type="match status" value="6"/>
</dbReference>
<name>A0A7R8VJP5_TIMDO</name>
<comment type="subcellular location">
    <subcellularLocation>
        <location evidence="1">Cytoplasmic vesicle</location>
        <location evidence="1">Secretory vesicle</location>
        <location evidence="1">Acrosome</location>
    </subcellularLocation>
</comment>
<dbReference type="EMBL" id="OA567069">
    <property type="protein sequence ID" value="CAD7199830.1"/>
    <property type="molecule type" value="Genomic_DNA"/>
</dbReference>
<dbReference type="PANTHER" id="PTHR46511:SF1">
    <property type="entry name" value="MORN REPEAT-CONTAINING PROTEIN 3"/>
    <property type="match status" value="1"/>
</dbReference>
<reference evidence="6" key="1">
    <citation type="submission" date="2020-11" db="EMBL/GenBank/DDBJ databases">
        <authorList>
            <person name="Tran Van P."/>
        </authorList>
    </citation>
    <scope>NUCLEOTIDE SEQUENCE</scope>
</reference>
<dbReference type="PANTHER" id="PTHR46511">
    <property type="entry name" value="MORN REPEAT-CONTAINING PROTEIN 3"/>
    <property type="match status" value="1"/>
</dbReference>
<evidence type="ECO:0000256" key="5">
    <source>
        <dbReference type="ARBA" id="ARBA00045851"/>
    </source>
</evidence>
<dbReference type="InterPro" id="IPR003409">
    <property type="entry name" value="MORN"/>
</dbReference>
<evidence type="ECO:0000256" key="1">
    <source>
        <dbReference type="ARBA" id="ARBA00004218"/>
    </source>
</evidence>
<accession>A0A7R8VJP5</accession>
<keyword evidence="3" id="KW-0968">Cytoplasmic vesicle</keyword>
<sequence length="226" mass="26408">MPFLKYSRRVEPLWKENESLTFKTGLHHTIYSVSGDRYIGEWLSNHREGKGAHHARTNKLYEGDWKNDSRHGYGILSTKRSDGIYSTNYAGEWRNGRRHGIGVCHYNNGGYYEGRWKNKERSGHGRMWFSDGAFYEGEWLNDKFHGIGLFVQENGNRYEGEWKNGLKHGHGKFFHLDSGQLQEGLWYNGVSVTSVMVDMYYRQATLQPTKYPIPKVERETCQTLDK</sequence>
<dbReference type="Gene3D" id="2.20.110.10">
    <property type="entry name" value="Histone H3 K4-specific methyltransferase SET7/9 N-terminal domain"/>
    <property type="match status" value="3"/>
</dbReference>
<keyword evidence="2" id="KW-0677">Repeat</keyword>
<dbReference type="SUPFAM" id="SSF82185">
    <property type="entry name" value="Histone H3 K4-specific methyltransferase SET7/9 N-terminal domain"/>
    <property type="match status" value="2"/>
</dbReference>
<evidence type="ECO:0000256" key="4">
    <source>
        <dbReference type="ARBA" id="ARBA00039854"/>
    </source>
</evidence>
<dbReference type="GO" id="GO:0001669">
    <property type="term" value="C:acrosomal vesicle"/>
    <property type="evidence" value="ECO:0007669"/>
    <property type="project" value="UniProtKB-SubCell"/>
</dbReference>
<gene>
    <name evidence="6" type="ORF">TDIB3V08_LOCUS6074</name>
</gene>